<dbReference type="Pfam" id="PF01381">
    <property type="entry name" value="HTH_3"/>
    <property type="match status" value="1"/>
</dbReference>
<reference evidence="3 4" key="1">
    <citation type="submission" date="2023-07" db="EMBL/GenBank/DDBJ databases">
        <title>Sorghum-associated microbial communities from plants grown in Nebraska, USA.</title>
        <authorList>
            <person name="Schachtman D."/>
        </authorList>
    </citation>
    <scope>NUCLEOTIDE SEQUENCE [LARGE SCALE GENOMIC DNA]</scope>
    <source>
        <strain evidence="3 4">DS1781</strain>
    </source>
</reference>
<gene>
    <name evidence="3" type="ORF">J2739_000238</name>
</gene>
<comment type="caution">
    <text evidence="3">The sequence shown here is derived from an EMBL/GenBank/DDBJ whole genome shotgun (WGS) entry which is preliminary data.</text>
</comment>
<dbReference type="RefSeq" id="WP_309897873.1">
    <property type="nucleotide sequence ID" value="NZ_JAVDRF010000001.1"/>
</dbReference>
<dbReference type="SMART" id="SM00530">
    <property type="entry name" value="HTH_XRE"/>
    <property type="match status" value="1"/>
</dbReference>
<dbReference type="InterPro" id="IPR001387">
    <property type="entry name" value="Cro/C1-type_HTH"/>
</dbReference>
<evidence type="ECO:0000313" key="3">
    <source>
        <dbReference type="EMBL" id="MDR6534478.1"/>
    </source>
</evidence>
<keyword evidence="4" id="KW-1185">Reference proteome</keyword>
<feature type="region of interest" description="Disordered" evidence="1">
    <location>
        <begin position="78"/>
        <end position="118"/>
    </location>
</feature>
<dbReference type="EMBL" id="JAVDRF010000001">
    <property type="protein sequence ID" value="MDR6534478.1"/>
    <property type="molecule type" value="Genomic_DNA"/>
</dbReference>
<feature type="domain" description="HTH cro/C1-type" evidence="2">
    <location>
        <begin position="15"/>
        <end position="69"/>
    </location>
</feature>
<dbReference type="InterPro" id="IPR010982">
    <property type="entry name" value="Lambda_DNA-bd_dom_sf"/>
</dbReference>
<organism evidence="3 4">
    <name type="scientific">Variovorax soli</name>
    <dbReference type="NCBI Taxonomy" id="376815"/>
    <lineage>
        <taxon>Bacteria</taxon>
        <taxon>Pseudomonadati</taxon>
        <taxon>Pseudomonadota</taxon>
        <taxon>Betaproteobacteria</taxon>
        <taxon>Burkholderiales</taxon>
        <taxon>Comamonadaceae</taxon>
        <taxon>Variovorax</taxon>
    </lineage>
</organism>
<dbReference type="SUPFAM" id="SSF47413">
    <property type="entry name" value="lambda repressor-like DNA-binding domains"/>
    <property type="match status" value="1"/>
</dbReference>
<evidence type="ECO:0000256" key="1">
    <source>
        <dbReference type="SAM" id="MobiDB-lite"/>
    </source>
</evidence>
<evidence type="ECO:0000259" key="2">
    <source>
        <dbReference type="PROSITE" id="PS50943"/>
    </source>
</evidence>
<dbReference type="CDD" id="cd00093">
    <property type="entry name" value="HTH_XRE"/>
    <property type="match status" value="1"/>
</dbReference>
<dbReference type="Proteomes" id="UP001184230">
    <property type="component" value="Unassembled WGS sequence"/>
</dbReference>
<evidence type="ECO:0000313" key="4">
    <source>
        <dbReference type="Proteomes" id="UP001184230"/>
    </source>
</evidence>
<name>A0ABU1N7Y2_9BURK</name>
<sequence length="118" mass="12575">MDYAIRLTDQLKAHLRALRKQRGLTQAQLGQRLGLGQARIAEIEARPGLVSVDQLVQILSALGATLVLRDLAQGAPSSAVVAQEPAPKTHAASKPPLKRAATHTQPAPLIIPPKKGSW</sequence>
<proteinExistence type="predicted"/>
<dbReference type="PROSITE" id="PS50943">
    <property type="entry name" value="HTH_CROC1"/>
    <property type="match status" value="1"/>
</dbReference>
<protein>
    <submittedName>
        <fullName evidence="3">HTH-type transcriptional regulator/antitoxin HipB</fullName>
    </submittedName>
</protein>
<dbReference type="Gene3D" id="1.10.260.40">
    <property type="entry name" value="lambda repressor-like DNA-binding domains"/>
    <property type="match status" value="1"/>
</dbReference>
<accession>A0ABU1N7Y2</accession>